<evidence type="ECO:0000313" key="3">
    <source>
        <dbReference type="Proteomes" id="UP000184267"/>
    </source>
</evidence>
<protein>
    <submittedName>
        <fullName evidence="2">Uncharacterized protein</fullName>
    </submittedName>
</protein>
<sequence>MASTSAGPPAQASSSATAAAGSNTPLLATGDNWTKSLIQLAKTAELKCVHVVTAPV</sequence>
<feature type="region of interest" description="Disordered" evidence="1">
    <location>
        <begin position="1"/>
        <end position="29"/>
    </location>
</feature>
<gene>
    <name evidence="2" type="ORF">TRAPUB_5810</name>
</gene>
<proteinExistence type="predicted"/>
<organism evidence="2 3">
    <name type="scientific">Trametes pubescens</name>
    <name type="common">White-rot fungus</name>
    <dbReference type="NCBI Taxonomy" id="154538"/>
    <lineage>
        <taxon>Eukaryota</taxon>
        <taxon>Fungi</taxon>
        <taxon>Dikarya</taxon>
        <taxon>Basidiomycota</taxon>
        <taxon>Agaricomycotina</taxon>
        <taxon>Agaricomycetes</taxon>
        <taxon>Polyporales</taxon>
        <taxon>Polyporaceae</taxon>
        <taxon>Trametes</taxon>
    </lineage>
</organism>
<evidence type="ECO:0000256" key="1">
    <source>
        <dbReference type="SAM" id="MobiDB-lite"/>
    </source>
</evidence>
<accession>A0A1M2V7F1</accession>
<name>A0A1M2V7F1_TRAPU</name>
<feature type="compositionally biased region" description="Low complexity" evidence="1">
    <location>
        <begin position="1"/>
        <end position="22"/>
    </location>
</feature>
<dbReference type="AlphaFoldDB" id="A0A1M2V7F1"/>
<reference evidence="2 3" key="1">
    <citation type="submission" date="2016-10" db="EMBL/GenBank/DDBJ databases">
        <title>Genome sequence of the basidiomycete white-rot fungus Trametes pubescens.</title>
        <authorList>
            <person name="Makela M.R."/>
            <person name="Granchi Z."/>
            <person name="Peng M."/>
            <person name="De Vries R.P."/>
            <person name="Grigoriev I."/>
            <person name="Riley R."/>
            <person name="Hilden K."/>
        </authorList>
    </citation>
    <scope>NUCLEOTIDE SEQUENCE [LARGE SCALE GENOMIC DNA]</scope>
    <source>
        <strain evidence="2 3">FBCC735</strain>
    </source>
</reference>
<comment type="caution">
    <text evidence="2">The sequence shown here is derived from an EMBL/GenBank/DDBJ whole genome shotgun (WGS) entry which is preliminary data.</text>
</comment>
<keyword evidence="3" id="KW-1185">Reference proteome</keyword>
<dbReference type="OrthoDB" id="20865at2759"/>
<evidence type="ECO:0000313" key="2">
    <source>
        <dbReference type="EMBL" id="OJT03531.1"/>
    </source>
</evidence>
<dbReference type="Proteomes" id="UP000184267">
    <property type="component" value="Unassembled WGS sequence"/>
</dbReference>
<dbReference type="EMBL" id="MNAD01001609">
    <property type="protein sequence ID" value="OJT03531.1"/>
    <property type="molecule type" value="Genomic_DNA"/>
</dbReference>